<dbReference type="InterPro" id="IPR019117">
    <property type="entry name" value="CRISPR-assoc_protein_Cmr3"/>
</dbReference>
<dbReference type="Proteomes" id="UP000806528">
    <property type="component" value="Unassembled WGS sequence"/>
</dbReference>
<keyword evidence="2" id="KW-1185">Reference proteome</keyword>
<name>A0ABR9PB99_9ACTN</name>
<dbReference type="RefSeq" id="WP_193123700.1">
    <property type="nucleotide sequence ID" value="NZ_JADBGI010000020.1"/>
</dbReference>
<dbReference type="EMBL" id="JADBGI010000020">
    <property type="protein sequence ID" value="MBE3001109.1"/>
    <property type="molecule type" value="Genomic_DNA"/>
</dbReference>
<dbReference type="Pfam" id="PF09700">
    <property type="entry name" value="Cas_Cmr3"/>
    <property type="match status" value="1"/>
</dbReference>
<protein>
    <submittedName>
        <fullName evidence="1">Uncharacterized protein</fullName>
    </submittedName>
</protein>
<accession>A0ABR9PB99</accession>
<proteinExistence type="predicted"/>
<dbReference type="Gene3D" id="3.30.70.2940">
    <property type="match status" value="1"/>
</dbReference>
<comment type="caution">
    <text evidence="1">The sequence shown here is derived from an EMBL/GenBank/DDBJ whole genome shotgun (WGS) entry which is preliminary data.</text>
</comment>
<evidence type="ECO:0000313" key="1">
    <source>
        <dbReference type="EMBL" id="MBE3001109.1"/>
    </source>
</evidence>
<sequence>MTFPADHDPITALVPEEQRTVERWMALIPHDAVHVRDGRTFAAGAGGAARTRQPWPSTVAGAVGAAVRDAGGSEEPRTLRGPLLALKVGTRPWALHFPVPADLVPDKKDSRRWHRLRPEEPSAARTDLDSSELKLQWMLSTHAGEPSADRWWGQAALKKYLHGEAHEDRDLTGAPQPLVTELRTGIAIQERRVLHSHMYATEFLRLGETDPSRNAQRQWAFVTLGEFRPGSTPPTSSSVRFGGAGRIADLQTCDVDPARSIPERPERFPDGRILVYLATPGIWRSQDETGAWRNTWRPQLPDGAELVSAAVNGPQHVARSGVDRRGELEYSWLQWAVPAGSVYLLQFSGATPEAREHAAKTWAARAHGRAWGEDTSNDDADGRRLATAGFGLILTGTWT</sequence>
<evidence type="ECO:0000313" key="2">
    <source>
        <dbReference type="Proteomes" id="UP000806528"/>
    </source>
</evidence>
<dbReference type="Gene3D" id="2.60.40.4350">
    <property type="match status" value="1"/>
</dbReference>
<gene>
    <name evidence="1" type="ORF">IDM40_20780</name>
</gene>
<reference evidence="1 2" key="1">
    <citation type="submission" date="2020-09" db="EMBL/GenBank/DDBJ databases">
        <title>Diversity and distribution of actinomycetes associated with coral in the coast of Hainan.</title>
        <authorList>
            <person name="Li F."/>
        </authorList>
    </citation>
    <scope>NUCLEOTIDE SEQUENCE [LARGE SCALE GENOMIC DNA]</scope>
    <source>
        <strain evidence="1 2">HNM0947</strain>
    </source>
</reference>
<organism evidence="1 2">
    <name type="scientific">Nocardiopsis coralli</name>
    <dbReference type="NCBI Taxonomy" id="2772213"/>
    <lineage>
        <taxon>Bacteria</taxon>
        <taxon>Bacillati</taxon>
        <taxon>Actinomycetota</taxon>
        <taxon>Actinomycetes</taxon>
        <taxon>Streptosporangiales</taxon>
        <taxon>Nocardiopsidaceae</taxon>
        <taxon>Nocardiopsis</taxon>
    </lineage>
</organism>